<proteinExistence type="predicted"/>
<evidence type="ECO:0000313" key="3">
    <source>
        <dbReference type="EMBL" id="MCV7026658.1"/>
    </source>
</evidence>
<dbReference type="EMBL" id="BCTA01000053">
    <property type="protein sequence ID" value="GAT10998.1"/>
    <property type="molecule type" value="Genomic_DNA"/>
</dbReference>
<reference evidence="3" key="2">
    <citation type="submission" date="2020-07" db="EMBL/GenBank/DDBJ databases">
        <authorList>
            <person name="Pettersson B.M.F."/>
            <person name="Behra P.R.K."/>
            <person name="Ramesh M."/>
            <person name="Das S."/>
            <person name="Dasgupta S."/>
            <person name="Kirsebom L.A."/>
        </authorList>
    </citation>
    <scope>NUCLEOTIDE SEQUENCE</scope>
    <source>
        <strain evidence="3">DSM 44203</strain>
    </source>
</reference>
<accession>A0AAW5SSF0</accession>
<sequence length="126" mass="14228">MTTSQVKATQNLVHRHGRANAWRVSRIRIDKITPGHRGATTPYELEETGHMEGGKDRSMPTSRGPKPVVEYEGQTYTARRYGVDVPDLYAMTRLQALVWLNQNTYKRGHSTKTPTPNLAGLKLVVR</sequence>
<gene>
    <name evidence="3" type="ORF">H7I77_25455</name>
    <name evidence="2" type="ORF">RMCN_4131</name>
</gene>
<dbReference type="RefSeq" id="WP_131808584.1">
    <property type="nucleotide sequence ID" value="NZ_BCTA01000053.1"/>
</dbReference>
<comment type="caution">
    <text evidence="3">The sequence shown here is derived from an EMBL/GenBank/DDBJ whole genome shotgun (WGS) entry which is preliminary data.</text>
</comment>
<name>A0AAW5SSF0_MYCNV</name>
<evidence type="ECO:0000313" key="2">
    <source>
        <dbReference type="EMBL" id="GAT10998.1"/>
    </source>
</evidence>
<reference evidence="3" key="3">
    <citation type="journal article" date="2022" name="BMC Genomics">
        <title>Comparative genome analysis of mycobacteria focusing on tRNA and non-coding RNA.</title>
        <authorList>
            <person name="Behra P.R.K."/>
            <person name="Pettersson B.M.F."/>
            <person name="Ramesh M."/>
            <person name="Das S."/>
            <person name="Dasgupta S."/>
            <person name="Kirsebom L.A."/>
        </authorList>
    </citation>
    <scope>NUCLEOTIDE SEQUENCE</scope>
    <source>
        <strain evidence="3">DSM 44203</strain>
    </source>
</reference>
<dbReference type="Proteomes" id="UP000069773">
    <property type="component" value="Unassembled WGS sequence"/>
</dbReference>
<dbReference type="Proteomes" id="UP001207528">
    <property type="component" value="Unassembled WGS sequence"/>
</dbReference>
<feature type="region of interest" description="Disordered" evidence="1">
    <location>
        <begin position="33"/>
        <end position="68"/>
    </location>
</feature>
<keyword evidence="4" id="KW-1185">Reference proteome</keyword>
<reference evidence="2 4" key="1">
    <citation type="journal article" date="2016" name="Genome Announc.">
        <title>Draft Genome Sequences of Five Rapidly Growing Mycobacterium Species, M. thermoresistibile, M. fortuitum subsp. acetamidolyticum, M. canariasense, M. brisbanense, and M. novocastrense.</title>
        <authorList>
            <person name="Katahira K."/>
            <person name="Ogura Y."/>
            <person name="Gotoh Y."/>
            <person name="Hayashi T."/>
        </authorList>
    </citation>
    <scope>NUCLEOTIDE SEQUENCE [LARGE SCALE GENOMIC DNA]</scope>
    <source>
        <strain evidence="2 4">JCM18114</strain>
    </source>
</reference>
<evidence type="ECO:0000313" key="5">
    <source>
        <dbReference type="Proteomes" id="UP001207528"/>
    </source>
</evidence>
<dbReference type="EMBL" id="JACKTI010000070">
    <property type="protein sequence ID" value="MCV7026658.1"/>
    <property type="molecule type" value="Genomic_DNA"/>
</dbReference>
<evidence type="ECO:0000313" key="4">
    <source>
        <dbReference type="Proteomes" id="UP000069773"/>
    </source>
</evidence>
<organism evidence="3 5">
    <name type="scientific">Mycolicibacterium novocastrense</name>
    <name type="common">Mycobacterium novocastrense</name>
    <dbReference type="NCBI Taxonomy" id="59813"/>
    <lineage>
        <taxon>Bacteria</taxon>
        <taxon>Bacillati</taxon>
        <taxon>Actinomycetota</taxon>
        <taxon>Actinomycetes</taxon>
        <taxon>Mycobacteriales</taxon>
        <taxon>Mycobacteriaceae</taxon>
        <taxon>Mycolicibacterium</taxon>
    </lineage>
</organism>
<dbReference type="AlphaFoldDB" id="A0AAW5SSF0"/>
<protein>
    <submittedName>
        <fullName evidence="3">Uncharacterized protein</fullName>
    </submittedName>
</protein>
<feature type="compositionally biased region" description="Basic and acidic residues" evidence="1">
    <location>
        <begin position="47"/>
        <end position="58"/>
    </location>
</feature>
<evidence type="ECO:0000256" key="1">
    <source>
        <dbReference type="SAM" id="MobiDB-lite"/>
    </source>
</evidence>